<evidence type="ECO:0000256" key="3">
    <source>
        <dbReference type="ARBA" id="ARBA00022989"/>
    </source>
</evidence>
<dbReference type="AlphaFoldDB" id="A0AAD9X9D4"/>
<evidence type="ECO:0000256" key="1">
    <source>
        <dbReference type="ARBA" id="ARBA00004141"/>
    </source>
</evidence>
<gene>
    <name evidence="7" type="ORF">Ddye_008199</name>
</gene>
<dbReference type="PANTHER" id="PTHR48040">
    <property type="entry name" value="PLEIOTROPIC DRUG RESISTANCE PROTEIN 1-LIKE ISOFORM X1"/>
    <property type="match status" value="1"/>
</dbReference>
<protein>
    <recommendedName>
        <fullName evidence="6">ABC-2 type transporter transmembrane domain-containing protein</fullName>
    </recommendedName>
</protein>
<accession>A0AAD9X9D4</accession>
<keyword evidence="2 5" id="KW-0812">Transmembrane</keyword>
<evidence type="ECO:0000313" key="8">
    <source>
        <dbReference type="Proteomes" id="UP001280121"/>
    </source>
</evidence>
<dbReference type="InterPro" id="IPR013525">
    <property type="entry name" value="ABC2_TM"/>
</dbReference>
<sequence>MVLPFQPLSLCFSHMNYYVDIPAEMKSPGVEEDCLQLLRDVSGSFKPGILIALMGVSGAGRIAWLRLSSDIDSKARKLLLMKRGGKVIYGGPIGHNSHKLKEYFEYALVLYLVSSSGTWDKRQKVVFVMENLHSGFKLDRYEIHIYPNVRFYTDDNLGYVLEVNNFVLHFIISKQQDLFNLLGAMYAAELFLGASNATYVQPSVSVERMVFYREKVAGMYSTLHFAFAQVPIKVICVIVQTFMYSLILYSMIGFVLVFLLLIDMLHLLHNVQYESCCIDSDSPNCYHSYVFLPEL</sequence>
<evidence type="ECO:0000256" key="4">
    <source>
        <dbReference type="ARBA" id="ARBA00023136"/>
    </source>
</evidence>
<keyword evidence="3 5" id="KW-1133">Transmembrane helix</keyword>
<keyword evidence="8" id="KW-1185">Reference proteome</keyword>
<evidence type="ECO:0000313" key="7">
    <source>
        <dbReference type="EMBL" id="KAK2655147.1"/>
    </source>
</evidence>
<evidence type="ECO:0000256" key="5">
    <source>
        <dbReference type="SAM" id="Phobius"/>
    </source>
</evidence>
<name>A0AAD9X9D4_9ROSI</name>
<feature type="transmembrane region" description="Helical" evidence="5">
    <location>
        <begin position="219"/>
        <end position="239"/>
    </location>
</feature>
<organism evidence="7 8">
    <name type="scientific">Dipteronia dyeriana</name>
    <dbReference type="NCBI Taxonomy" id="168575"/>
    <lineage>
        <taxon>Eukaryota</taxon>
        <taxon>Viridiplantae</taxon>
        <taxon>Streptophyta</taxon>
        <taxon>Embryophyta</taxon>
        <taxon>Tracheophyta</taxon>
        <taxon>Spermatophyta</taxon>
        <taxon>Magnoliopsida</taxon>
        <taxon>eudicotyledons</taxon>
        <taxon>Gunneridae</taxon>
        <taxon>Pentapetalae</taxon>
        <taxon>rosids</taxon>
        <taxon>malvids</taxon>
        <taxon>Sapindales</taxon>
        <taxon>Sapindaceae</taxon>
        <taxon>Hippocastanoideae</taxon>
        <taxon>Acereae</taxon>
        <taxon>Dipteronia</taxon>
    </lineage>
</organism>
<dbReference type="EMBL" id="JANJYI010000003">
    <property type="protein sequence ID" value="KAK2655147.1"/>
    <property type="molecule type" value="Genomic_DNA"/>
</dbReference>
<dbReference type="PANTHER" id="PTHR48040:SF13">
    <property type="entry name" value="ABC TRANSPORTER G FAMILY MEMBER 31"/>
    <property type="match status" value="1"/>
</dbReference>
<comment type="caution">
    <text evidence="7">The sequence shown here is derived from an EMBL/GenBank/DDBJ whole genome shotgun (WGS) entry which is preliminary data.</text>
</comment>
<evidence type="ECO:0000259" key="6">
    <source>
        <dbReference type="Pfam" id="PF01061"/>
    </source>
</evidence>
<keyword evidence="4 5" id="KW-0472">Membrane</keyword>
<feature type="transmembrane region" description="Helical" evidence="5">
    <location>
        <begin position="246"/>
        <end position="268"/>
    </location>
</feature>
<dbReference type="Proteomes" id="UP001280121">
    <property type="component" value="Unassembled WGS sequence"/>
</dbReference>
<feature type="domain" description="ABC-2 type transporter transmembrane" evidence="6">
    <location>
        <begin position="165"/>
        <end position="261"/>
    </location>
</feature>
<dbReference type="GO" id="GO:0140359">
    <property type="term" value="F:ABC-type transporter activity"/>
    <property type="evidence" value="ECO:0007669"/>
    <property type="project" value="InterPro"/>
</dbReference>
<dbReference type="Pfam" id="PF01061">
    <property type="entry name" value="ABC2_membrane"/>
    <property type="match status" value="1"/>
</dbReference>
<comment type="subcellular location">
    <subcellularLocation>
        <location evidence="1">Membrane</location>
        <topology evidence="1">Multi-pass membrane protein</topology>
    </subcellularLocation>
</comment>
<proteinExistence type="predicted"/>
<dbReference type="GO" id="GO:0016020">
    <property type="term" value="C:membrane"/>
    <property type="evidence" value="ECO:0007669"/>
    <property type="project" value="UniProtKB-SubCell"/>
</dbReference>
<evidence type="ECO:0000256" key="2">
    <source>
        <dbReference type="ARBA" id="ARBA00022692"/>
    </source>
</evidence>
<reference evidence="7" key="1">
    <citation type="journal article" date="2023" name="Plant J.">
        <title>Genome sequences and population genomics provide insights into the demographic history, inbreeding, and mutation load of two 'living fossil' tree species of Dipteronia.</title>
        <authorList>
            <person name="Feng Y."/>
            <person name="Comes H.P."/>
            <person name="Chen J."/>
            <person name="Zhu S."/>
            <person name="Lu R."/>
            <person name="Zhang X."/>
            <person name="Li P."/>
            <person name="Qiu J."/>
            <person name="Olsen K.M."/>
            <person name="Qiu Y."/>
        </authorList>
    </citation>
    <scope>NUCLEOTIDE SEQUENCE</scope>
    <source>
        <strain evidence="7">KIB01</strain>
    </source>
</reference>